<name>A0AAW1BSB3_CROAD</name>
<dbReference type="InterPro" id="IPR047882">
    <property type="entry name" value="RPRD1B_CID"/>
</dbReference>
<feature type="region of interest" description="Disordered" evidence="5">
    <location>
        <begin position="385"/>
        <end position="406"/>
    </location>
</feature>
<dbReference type="PANTHER" id="PTHR12460:SF3">
    <property type="entry name" value="REGULATION OF NUCLEAR PRE-MRNA DOMAIN-CONTAINING PROTEIN 1B"/>
    <property type="match status" value="1"/>
</dbReference>
<dbReference type="AlphaFoldDB" id="A0AAW1BSB3"/>
<dbReference type="PROSITE" id="PS51391">
    <property type="entry name" value="CID"/>
    <property type="match status" value="1"/>
</dbReference>
<dbReference type="InterPro" id="IPR006569">
    <property type="entry name" value="CID_dom"/>
</dbReference>
<comment type="caution">
    <text evidence="7">The sequence shown here is derived from an EMBL/GenBank/DDBJ whole genome shotgun (WGS) entry which is preliminary data.</text>
</comment>
<keyword evidence="8" id="KW-1185">Reference proteome</keyword>
<evidence type="ECO:0000256" key="1">
    <source>
        <dbReference type="ARBA" id="ARBA00004123"/>
    </source>
</evidence>
<dbReference type="GO" id="GO:0097550">
    <property type="term" value="C:transcription preinitiation complex"/>
    <property type="evidence" value="ECO:0007669"/>
    <property type="project" value="UniProtKB-ARBA"/>
</dbReference>
<dbReference type="Proteomes" id="UP001474421">
    <property type="component" value="Unassembled WGS sequence"/>
</dbReference>
<reference evidence="7 8" key="1">
    <citation type="journal article" date="2024" name="Proc. Natl. Acad. Sci. U.S.A.">
        <title>The genetic regulatory architecture and epigenomic basis for age-related changes in rattlesnake venom.</title>
        <authorList>
            <person name="Hogan M.P."/>
            <person name="Holding M.L."/>
            <person name="Nystrom G.S."/>
            <person name="Colston T.J."/>
            <person name="Bartlett D.A."/>
            <person name="Mason A.J."/>
            <person name="Ellsworth S.A."/>
            <person name="Rautsaw R.M."/>
            <person name="Lawrence K.C."/>
            <person name="Strickland J.L."/>
            <person name="He B."/>
            <person name="Fraser P."/>
            <person name="Margres M.J."/>
            <person name="Gilbert D.M."/>
            <person name="Gibbs H.L."/>
            <person name="Parkinson C.L."/>
            <person name="Rokyta D.R."/>
        </authorList>
    </citation>
    <scope>NUCLEOTIDE SEQUENCE [LARGE SCALE GENOMIC DNA]</scope>
    <source>
        <strain evidence="7">DRR0105</strain>
    </source>
</reference>
<dbReference type="InterPro" id="IPR008942">
    <property type="entry name" value="ENTH_VHS"/>
</dbReference>
<dbReference type="SMART" id="SM00582">
    <property type="entry name" value="RPR"/>
    <property type="match status" value="1"/>
</dbReference>
<evidence type="ECO:0000256" key="4">
    <source>
        <dbReference type="SAM" id="Coils"/>
    </source>
</evidence>
<dbReference type="GO" id="GO:0001111">
    <property type="term" value="P:RNA polymerase II promoter clearance"/>
    <property type="evidence" value="ECO:0007669"/>
    <property type="project" value="UniProtKB-ARBA"/>
</dbReference>
<feature type="compositionally biased region" description="Basic and acidic residues" evidence="5">
    <location>
        <begin position="330"/>
        <end position="339"/>
    </location>
</feature>
<dbReference type="Pfam" id="PF04818">
    <property type="entry name" value="CID"/>
    <property type="match status" value="1"/>
</dbReference>
<keyword evidence="2" id="KW-0539">Nucleus</keyword>
<feature type="coiled-coil region" evidence="4">
    <location>
        <begin position="262"/>
        <end position="296"/>
    </location>
</feature>
<evidence type="ECO:0000313" key="8">
    <source>
        <dbReference type="Proteomes" id="UP001474421"/>
    </source>
</evidence>
<dbReference type="Pfam" id="PF16566">
    <property type="entry name" value="CREPT"/>
    <property type="match status" value="1"/>
</dbReference>
<sequence>MSSFSESALERKLSELSNSQQSVQTLSLWLIHHRKHAGPIVVVWHRELRKAKSSRKLTFLYLANDVIQNSKKKGPEFTKEFESVLVDAFSHVAREADEGCKKPLERLLNIWQERSVYGGEFIQQLKLSMEDSNSPQPKVTEEKKSLKRTFQQMQEEEDDDYPGGYSPQDANAGPLLAEDLIKALQDLENAASGDATVRQKIASLPQEVQDVSLLEKITDKEAAERLSKTVDEACLLLAEYNGRLAAELEDRRQLARMLIEYTQTQKDVLTEKEKKLEEYKQKLARVTQVRKELKSHIQSLPDLSLLPNDTGRGSASPAHLPRPPAADPFARMRDPRGKLTSEGTAGRDTPAAVALSAKAAARLGDREGEGRKWARARKGTAFVSGWEADGRPSAGKSTHPSGHFQQPQIISAPLGRCGPKHLEVPPGGEGNFRWSLSLEATGDDPFPDPTAVGSPHFAPAGCANMGLMVASSPVCSKAGEGSGPGKLVGPGKPAPPSLEEARQRLGHPAPKEEEEEEIQWKGGEMG</sequence>
<feature type="compositionally biased region" description="Polar residues" evidence="5">
    <location>
        <begin position="395"/>
        <end position="406"/>
    </location>
</feature>
<dbReference type="SUPFAM" id="SSF48464">
    <property type="entry name" value="ENTH/VHS domain"/>
    <property type="match status" value="1"/>
</dbReference>
<comment type="similarity">
    <text evidence="3">Belongs to the UPF0400 (RTT103) family.</text>
</comment>
<accession>A0AAW1BSB3</accession>
<evidence type="ECO:0000313" key="7">
    <source>
        <dbReference type="EMBL" id="KAK9405034.1"/>
    </source>
</evidence>
<feature type="region of interest" description="Disordered" evidence="5">
    <location>
        <begin position="128"/>
        <end position="172"/>
    </location>
</feature>
<evidence type="ECO:0000256" key="5">
    <source>
        <dbReference type="SAM" id="MobiDB-lite"/>
    </source>
</evidence>
<organism evidence="7 8">
    <name type="scientific">Crotalus adamanteus</name>
    <name type="common">Eastern diamondback rattlesnake</name>
    <dbReference type="NCBI Taxonomy" id="8729"/>
    <lineage>
        <taxon>Eukaryota</taxon>
        <taxon>Metazoa</taxon>
        <taxon>Chordata</taxon>
        <taxon>Craniata</taxon>
        <taxon>Vertebrata</taxon>
        <taxon>Euteleostomi</taxon>
        <taxon>Lepidosauria</taxon>
        <taxon>Squamata</taxon>
        <taxon>Bifurcata</taxon>
        <taxon>Unidentata</taxon>
        <taxon>Episquamata</taxon>
        <taxon>Toxicofera</taxon>
        <taxon>Serpentes</taxon>
        <taxon>Colubroidea</taxon>
        <taxon>Viperidae</taxon>
        <taxon>Crotalinae</taxon>
        <taxon>Crotalus</taxon>
    </lineage>
</organism>
<feature type="domain" description="CID" evidence="6">
    <location>
        <begin position="1"/>
        <end position="133"/>
    </location>
</feature>
<dbReference type="EMBL" id="JAOTOJ010000003">
    <property type="protein sequence ID" value="KAK9405034.1"/>
    <property type="molecule type" value="Genomic_DNA"/>
</dbReference>
<dbReference type="Gene3D" id="6.10.250.2560">
    <property type="match status" value="1"/>
</dbReference>
<dbReference type="GO" id="GO:0042802">
    <property type="term" value="F:identical protein binding"/>
    <property type="evidence" value="ECO:0007669"/>
    <property type="project" value="UniProtKB-ARBA"/>
</dbReference>
<dbReference type="Gene3D" id="1.25.40.90">
    <property type="match status" value="1"/>
</dbReference>
<dbReference type="CDD" id="cd17012">
    <property type="entry name" value="CID_RPRD1B"/>
    <property type="match status" value="1"/>
</dbReference>
<dbReference type="FunFam" id="1.25.40.90:FF:000007">
    <property type="entry name" value="Regulation of nuclear pre-mRNA domain-containing protein 1B"/>
    <property type="match status" value="1"/>
</dbReference>
<keyword evidence="4" id="KW-0175">Coiled coil</keyword>
<dbReference type="GO" id="GO:0099122">
    <property type="term" value="F:RNA polymerase II C-terminal domain binding"/>
    <property type="evidence" value="ECO:0007669"/>
    <property type="project" value="InterPro"/>
</dbReference>
<feature type="region of interest" description="Disordered" evidence="5">
    <location>
        <begin position="302"/>
        <end position="351"/>
    </location>
</feature>
<evidence type="ECO:0000256" key="2">
    <source>
        <dbReference type="ARBA" id="ARBA00023242"/>
    </source>
</evidence>
<protein>
    <submittedName>
        <fullName evidence="7">Regulation of nuclear pre-mRNA domain-containing protein 1B</fullName>
    </submittedName>
</protein>
<dbReference type="GO" id="GO:0005654">
    <property type="term" value="C:nucleoplasm"/>
    <property type="evidence" value="ECO:0007669"/>
    <property type="project" value="UniProtKB-ARBA"/>
</dbReference>
<gene>
    <name evidence="7" type="ORF">NXF25_009861</name>
</gene>
<evidence type="ECO:0000259" key="6">
    <source>
        <dbReference type="PROSITE" id="PS51391"/>
    </source>
</evidence>
<comment type="subcellular location">
    <subcellularLocation>
        <location evidence="1">Nucleus</location>
    </subcellularLocation>
</comment>
<proteinExistence type="inferred from homology"/>
<evidence type="ECO:0000256" key="3">
    <source>
        <dbReference type="ARBA" id="ARBA00034310"/>
    </source>
</evidence>
<dbReference type="PANTHER" id="PTHR12460">
    <property type="entry name" value="CYCLIN-DEPENDENT KINASE INHIBITOR-RELATED PROTEIN"/>
    <property type="match status" value="1"/>
</dbReference>
<feature type="region of interest" description="Disordered" evidence="5">
    <location>
        <begin position="476"/>
        <end position="526"/>
    </location>
</feature>
<dbReference type="GO" id="GO:0031124">
    <property type="term" value="P:mRNA 3'-end processing"/>
    <property type="evidence" value="ECO:0007669"/>
    <property type="project" value="TreeGrafter"/>
</dbReference>
<dbReference type="InterPro" id="IPR032337">
    <property type="entry name" value="RPRD1A/B_C"/>
</dbReference>